<reference evidence="1" key="1">
    <citation type="submission" date="2020-08" db="EMBL/GenBank/DDBJ databases">
        <title>Genome public.</title>
        <authorList>
            <person name="Liu C."/>
            <person name="Sun Q."/>
        </authorList>
    </citation>
    <scope>NUCLEOTIDE SEQUENCE</scope>
    <source>
        <strain evidence="1">NSJ-63</strain>
    </source>
</reference>
<accession>A0A926DI41</accession>
<comment type="caution">
    <text evidence="1">The sequence shown here is derived from an EMBL/GenBank/DDBJ whole genome shotgun (WGS) entry which is preliminary data.</text>
</comment>
<dbReference type="EMBL" id="JACRSS010000002">
    <property type="protein sequence ID" value="MBC8538528.1"/>
    <property type="molecule type" value="Genomic_DNA"/>
</dbReference>
<evidence type="ECO:0000313" key="2">
    <source>
        <dbReference type="Proteomes" id="UP000617951"/>
    </source>
</evidence>
<dbReference type="Proteomes" id="UP000617951">
    <property type="component" value="Unassembled WGS sequence"/>
</dbReference>
<name>A0A926DI41_9FIRM</name>
<dbReference type="RefSeq" id="WP_249280276.1">
    <property type="nucleotide sequence ID" value="NZ_JACRSS010000002.1"/>
</dbReference>
<organism evidence="1 2">
    <name type="scientific">Guopingia tenuis</name>
    <dbReference type="NCBI Taxonomy" id="2763656"/>
    <lineage>
        <taxon>Bacteria</taxon>
        <taxon>Bacillati</taxon>
        <taxon>Bacillota</taxon>
        <taxon>Clostridia</taxon>
        <taxon>Christensenellales</taxon>
        <taxon>Christensenellaceae</taxon>
        <taxon>Guopingia</taxon>
    </lineage>
</organism>
<proteinExistence type="predicted"/>
<protein>
    <submittedName>
        <fullName evidence="1">Uncharacterized protein</fullName>
    </submittedName>
</protein>
<gene>
    <name evidence="1" type="ORF">H8693_06235</name>
</gene>
<evidence type="ECO:0000313" key="1">
    <source>
        <dbReference type="EMBL" id="MBC8538528.1"/>
    </source>
</evidence>
<dbReference type="AlphaFoldDB" id="A0A926DI41"/>
<keyword evidence="2" id="KW-1185">Reference proteome</keyword>
<sequence>MTGRSLRYNFKIEAIEWIKKIALGCLRFFKKRVGKKSATGLSLRYNFKIEAIEWIKKIALGCLWLFKKVGKKAL</sequence>